<dbReference type="SMART" id="SM00042">
    <property type="entry name" value="CUB"/>
    <property type="match status" value="1"/>
</dbReference>
<dbReference type="InterPro" id="IPR050976">
    <property type="entry name" value="Snaclec"/>
</dbReference>
<evidence type="ECO:0000256" key="2">
    <source>
        <dbReference type="PROSITE-ProRule" id="PRU00059"/>
    </source>
</evidence>
<dbReference type="Pfam" id="PF00059">
    <property type="entry name" value="Lectin_C"/>
    <property type="match status" value="2"/>
</dbReference>
<feature type="domain" description="C-type lectin" evidence="4">
    <location>
        <begin position="196"/>
        <end position="313"/>
    </location>
</feature>
<dbReference type="Proteomes" id="UP001432027">
    <property type="component" value="Unassembled WGS sequence"/>
</dbReference>
<dbReference type="PANTHER" id="PTHR22991">
    <property type="entry name" value="PROTEIN CBG13490"/>
    <property type="match status" value="1"/>
</dbReference>
<evidence type="ECO:0008006" key="7">
    <source>
        <dbReference type="Google" id="ProtNLM"/>
    </source>
</evidence>
<feature type="domain" description="C-type lectin" evidence="4">
    <location>
        <begin position="47"/>
        <end position="178"/>
    </location>
</feature>
<evidence type="ECO:0000259" key="3">
    <source>
        <dbReference type="PROSITE" id="PS01180"/>
    </source>
</evidence>
<gene>
    <name evidence="5" type="ORF">PENTCL1PPCAC_21006</name>
</gene>
<reference evidence="5" key="1">
    <citation type="submission" date="2023-10" db="EMBL/GenBank/DDBJ databases">
        <title>Genome assembly of Pristionchus species.</title>
        <authorList>
            <person name="Yoshida K."/>
            <person name="Sommer R.J."/>
        </authorList>
    </citation>
    <scope>NUCLEOTIDE SEQUENCE</scope>
    <source>
        <strain evidence="5">RS0144</strain>
    </source>
</reference>
<accession>A0AAV5TX31</accession>
<dbReference type="CDD" id="cd00041">
    <property type="entry name" value="CUB"/>
    <property type="match status" value="1"/>
</dbReference>
<dbReference type="AlphaFoldDB" id="A0AAV5TX31"/>
<dbReference type="InterPro" id="IPR016187">
    <property type="entry name" value="CTDL_fold"/>
</dbReference>
<protein>
    <recommendedName>
        <fullName evidence="7">CUB domain-containing protein</fullName>
    </recommendedName>
</protein>
<dbReference type="SUPFAM" id="SSF49854">
    <property type="entry name" value="Spermadhesin, CUB domain"/>
    <property type="match status" value="1"/>
</dbReference>
<keyword evidence="6" id="KW-1185">Reference proteome</keyword>
<feature type="domain" description="CUB" evidence="3">
    <location>
        <begin position="332"/>
        <end position="443"/>
    </location>
</feature>
<comment type="caution">
    <text evidence="5">The sequence shown here is derived from an EMBL/GenBank/DDBJ whole genome shotgun (WGS) entry which is preliminary data.</text>
</comment>
<dbReference type="PANTHER" id="PTHR22991:SF41">
    <property type="entry name" value="CUB DOMAIN-CONTAINING PROTEIN-RELATED"/>
    <property type="match status" value="1"/>
</dbReference>
<dbReference type="PROSITE" id="PS50041">
    <property type="entry name" value="C_TYPE_LECTIN_2"/>
    <property type="match status" value="2"/>
</dbReference>
<dbReference type="InterPro" id="IPR016186">
    <property type="entry name" value="C-type_lectin-like/link_sf"/>
</dbReference>
<dbReference type="Gene3D" id="3.10.100.10">
    <property type="entry name" value="Mannose-Binding Protein A, subunit A"/>
    <property type="match status" value="2"/>
</dbReference>
<dbReference type="EMBL" id="BTSX01000005">
    <property type="protein sequence ID" value="GMS98831.1"/>
    <property type="molecule type" value="Genomic_DNA"/>
</dbReference>
<dbReference type="SUPFAM" id="SSF56436">
    <property type="entry name" value="C-type lectin-like"/>
    <property type="match status" value="2"/>
</dbReference>
<evidence type="ECO:0000259" key="4">
    <source>
        <dbReference type="PROSITE" id="PS50041"/>
    </source>
</evidence>
<dbReference type="InterPro" id="IPR035914">
    <property type="entry name" value="Sperma_CUB_dom_sf"/>
</dbReference>
<comment type="caution">
    <text evidence="2">Lacks conserved residue(s) required for the propagation of feature annotation.</text>
</comment>
<dbReference type="Pfam" id="PF00431">
    <property type="entry name" value="CUB"/>
    <property type="match status" value="1"/>
</dbReference>
<dbReference type="InterPro" id="IPR000859">
    <property type="entry name" value="CUB_dom"/>
</dbReference>
<evidence type="ECO:0000256" key="1">
    <source>
        <dbReference type="ARBA" id="ARBA00023157"/>
    </source>
</evidence>
<dbReference type="Gene3D" id="2.60.120.290">
    <property type="entry name" value="Spermadhesin, CUB domain"/>
    <property type="match status" value="1"/>
</dbReference>
<dbReference type="CDD" id="cd00037">
    <property type="entry name" value="CLECT"/>
    <property type="match status" value="2"/>
</dbReference>
<evidence type="ECO:0000313" key="5">
    <source>
        <dbReference type="EMBL" id="GMS98831.1"/>
    </source>
</evidence>
<organism evidence="5 6">
    <name type="scientific">Pristionchus entomophagus</name>
    <dbReference type="NCBI Taxonomy" id="358040"/>
    <lineage>
        <taxon>Eukaryota</taxon>
        <taxon>Metazoa</taxon>
        <taxon>Ecdysozoa</taxon>
        <taxon>Nematoda</taxon>
        <taxon>Chromadorea</taxon>
        <taxon>Rhabditida</taxon>
        <taxon>Rhabditina</taxon>
        <taxon>Diplogasteromorpha</taxon>
        <taxon>Diplogasteroidea</taxon>
        <taxon>Neodiplogasteridae</taxon>
        <taxon>Pristionchus</taxon>
    </lineage>
</organism>
<feature type="disulfide bond" evidence="2">
    <location>
        <begin position="332"/>
        <end position="359"/>
    </location>
</feature>
<evidence type="ECO:0000313" key="6">
    <source>
        <dbReference type="Proteomes" id="UP001432027"/>
    </source>
</evidence>
<name>A0AAV5TX31_9BILA</name>
<dbReference type="PROSITE" id="PS01180">
    <property type="entry name" value="CUB"/>
    <property type="match status" value="1"/>
</dbReference>
<dbReference type="InterPro" id="IPR001304">
    <property type="entry name" value="C-type_lectin-like"/>
</dbReference>
<proteinExistence type="predicted"/>
<sequence>MIIDLHNPFQVEILFSSQMRALFLSSSIIFFSVHADPCPNGYTQAPNGGDCYKIKSYYDTFMHLYFPKTFDEVARDCQSDGGGFLASMHNAEENEFIQSLIFSSPYCSQTMDTLWTNFGLRCTGKDCKWDDGTPVTYTNFENGKAPCEDGRTWCYGMDSPFTSWINKDCSKTYPSDCWVCSAHAKPQPCPADETAYNGGCVSVHTSPLDQKSAETSCPGGGHLVSIHGQEENFFYAGIALKAGVSGTVYIGGQFSNGVFEWMDGSNVNMNNWANGFPNSIFGSCVQMLLASEFGVQDQWTNSDCSVKQPYICFRNANGPTEYPPPTKAAAKCPPIQYYTEGGFIYSPDYPQSIPSQQSCEYVLGVDEGTRVRVNFPVFNCQSGTSLALYDGVNSEEPFITYTSKSPPPDQWYMATSNVMKIVFSSNGPSAPVGTGWAATFIGV</sequence>
<keyword evidence="1 2" id="KW-1015">Disulfide bond</keyword>
<dbReference type="SMART" id="SM00034">
    <property type="entry name" value="CLECT"/>
    <property type="match status" value="2"/>
</dbReference>